<proteinExistence type="inferred from homology"/>
<feature type="transmembrane region" description="Helical" evidence="12">
    <location>
        <begin position="572"/>
        <end position="592"/>
    </location>
</feature>
<dbReference type="NCBIfam" id="NF003962">
    <property type="entry name" value="PRK05454.2-5"/>
    <property type="match status" value="1"/>
</dbReference>
<accession>A0A5D4XVQ2</accession>
<dbReference type="NCBIfam" id="NF003958">
    <property type="entry name" value="PRK05454.2-1"/>
    <property type="match status" value="1"/>
</dbReference>
<dbReference type="PANTHER" id="PTHR43867">
    <property type="entry name" value="CELLULOSE SYNTHASE CATALYTIC SUBUNIT A [UDP-FORMING]"/>
    <property type="match status" value="1"/>
</dbReference>
<feature type="transmembrane region" description="Helical" evidence="12">
    <location>
        <begin position="403"/>
        <end position="426"/>
    </location>
</feature>
<sequence>MDAATVAPADLADAPWVPPEAPLAMPVQDLHAGRLANARLPSTPASIGLRRAFVFGGTAALTALAAYQMWWLMRGDGIEILEGVLLVLFVLLFAWIAFSFMGALPGFARVVARRPLRLGLANEGPLPELATRTALLVPVYNEDPRRTLAGVQAILESVAATGRAAHFDCFILSDTRRPEIAAEEERAFLDLRRRLGAGIGLYYRRREDNSERKAGNIAGWVRRFGGGFAHMLILDADSLMSGATIVRLAAAMERHADVALIQTLPLVVNGATVFARMQQFSGRVYGPVVAHGVAWWHGAESNYWGHNAMIRTRAFAGFAGLPELRGREPFGGTVLSHDFVEAALMRRGGWALHMEPGLGGSYEEGPPSLTDMLVRDRRWCQGNLQHSVVLPARGLHWVSRVHLLIGIGHYFTAPMWAMLMLVGLSIPLEAAGIGGGDGGYSPLAYWRDADPERFLWVFALTMALLFAPKLLGFVATLRDRATRRACGGTARLAAGLLLETVLAALMAPVTMYLQSRGVAEVLSGKDSGWDAQRRDDGTLPLSALVARYGGLTLFGVGAGVAAYLVSPGLAAWMSPVIAGLVLSIPVVALTSAKAPGDWLRRAGIFATPEETGPPEILLRAHEIRVQAESP</sequence>
<evidence type="ECO:0000256" key="12">
    <source>
        <dbReference type="SAM" id="Phobius"/>
    </source>
</evidence>
<evidence type="ECO:0000256" key="11">
    <source>
        <dbReference type="ARBA" id="ARBA00023136"/>
    </source>
</evidence>
<dbReference type="GO" id="GO:0005886">
    <property type="term" value="C:plasma membrane"/>
    <property type="evidence" value="ECO:0007669"/>
    <property type="project" value="UniProtKB-SubCell"/>
</dbReference>
<evidence type="ECO:0000256" key="8">
    <source>
        <dbReference type="ARBA" id="ARBA00022679"/>
    </source>
</evidence>
<evidence type="ECO:0000313" key="15">
    <source>
        <dbReference type="Proteomes" id="UP000324973"/>
    </source>
</evidence>
<evidence type="ECO:0000256" key="9">
    <source>
        <dbReference type="ARBA" id="ARBA00022692"/>
    </source>
</evidence>
<keyword evidence="9 12" id="KW-0812">Transmembrane</keyword>
<evidence type="ECO:0000256" key="2">
    <source>
        <dbReference type="ARBA" id="ARBA00005001"/>
    </source>
</evidence>
<feature type="domain" description="Glycosyltransferase 2-like" evidence="13">
    <location>
        <begin position="232"/>
        <end position="464"/>
    </location>
</feature>
<reference evidence="14 15" key="1">
    <citation type="submission" date="2019-08" db="EMBL/GenBank/DDBJ databases">
        <title>Luteimonas viscosus sp. nov., isolated from soil of a sunflower field.</title>
        <authorList>
            <person name="Jianli Z."/>
            <person name="Ying Z."/>
        </authorList>
    </citation>
    <scope>NUCLEOTIDE SEQUENCE [LARGE SCALE GENOMIC DNA]</scope>
    <source>
        <strain evidence="14 15">XBU10</strain>
    </source>
</reference>
<gene>
    <name evidence="14" type="primary">mdoH</name>
    <name evidence="14" type="ORF">FZO89_06460</name>
</gene>
<feature type="transmembrane region" description="Helical" evidence="12">
    <location>
        <begin position="545"/>
        <end position="565"/>
    </location>
</feature>
<evidence type="ECO:0000256" key="5">
    <source>
        <dbReference type="ARBA" id="ARBA00022475"/>
    </source>
</evidence>
<feature type="transmembrane region" description="Helical" evidence="12">
    <location>
        <begin position="454"/>
        <end position="477"/>
    </location>
</feature>
<protein>
    <recommendedName>
        <fullName evidence="4">Glucans biosynthesis glucosyltransferase H</fullName>
    </recommendedName>
</protein>
<dbReference type="PANTHER" id="PTHR43867:SF5">
    <property type="entry name" value="GLUCANS BIOSYNTHESIS GLUCOSYLTRANSFERASE H"/>
    <property type="match status" value="1"/>
</dbReference>
<comment type="subcellular location">
    <subcellularLocation>
        <location evidence="1">Cell inner membrane</location>
        <topology evidence="1">Multi-pass membrane protein</topology>
    </subcellularLocation>
</comment>
<evidence type="ECO:0000256" key="1">
    <source>
        <dbReference type="ARBA" id="ARBA00004429"/>
    </source>
</evidence>
<evidence type="ECO:0000256" key="3">
    <source>
        <dbReference type="ARBA" id="ARBA00009337"/>
    </source>
</evidence>
<dbReference type="Pfam" id="PF13632">
    <property type="entry name" value="Glyco_trans_2_3"/>
    <property type="match status" value="1"/>
</dbReference>
<dbReference type="Proteomes" id="UP000324973">
    <property type="component" value="Unassembled WGS sequence"/>
</dbReference>
<name>A0A5D4XVQ2_9GAMM</name>
<evidence type="ECO:0000256" key="6">
    <source>
        <dbReference type="ARBA" id="ARBA00022519"/>
    </source>
</evidence>
<comment type="similarity">
    <text evidence="3">Belongs to the glycosyltransferase 2 family. OpgH subfamily.</text>
</comment>
<comment type="caution">
    <text evidence="14">The sequence shown here is derived from an EMBL/GenBank/DDBJ whole genome shotgun (WGS) entry which is preliminary data.</text>
</comment>
<dbReference type="EMBL" id="VTFT01000001">
    <property type="protein sequence ID" value="TYT27521.1"/>
    <property type="molecule type" value="Genomic_DNA"/>
</dbReference>
<dbReference type="AlphaFoldDB" id="A0A5D4XVQ2"/>
<feature type="transmembrane region" description="Helical" evidence="12">
    <location>
        <begin position="52"/>
        <end position="72"/>
    </location>
</feature>
<keyword evidence="7" id="KW-0328">Glycosyltransferase</keyword>
<dbReference type="NCBIfam" id="NF003956">
    <property type="entry name" value="PRK05454.1-3"/>
    <property type="match status" value="1"/>
</dbReference>
<keyword evidence="6" id="KW-0997">Cell inner membrane</keyword>
<dbReference type="InterPro" id="IPR001173">
    <property type="entry name" value="Glyco_trans_2-like"/>
</dbReference>
<dbReference type="InterPro" id="IPR029044">
    <property type="entry name" value="Nucleotide-diphossugar_trans"/>
</dbReference>
<evidence type="ECO:0000259" key="13">
    <source>
        <dbReference type="Pfam" id="PF13632"/>
    </source>
</evidence>
<evidence type="ECO:0000313" key="14">
    <source>
        <dbReference type="EMBL" id="TYT27521.1"/>
    </source>
</evidence>
<dbReference type="InterPro" id="IPR050321">
    <property type="entry name" value="Glycosyltr_2/OpgH_subfam"/>
</dbReference>
<keyword evidence="15" id="KW-1185">Reference proteome</keyword>
<feature type="transmembrane region" description="Helical" evidence="12">
    <location>
        <begin position="84"/>
        <end position="108"/>
    </location>
</feature>
<dbReference type="GO" id="GO:0016758">
    <property type="term" value="F:hexosyltransferase activity"/>
    <property type="evidence" value="ECO:0007669"/>
    <property type="project" value="TreeGrafter"/>
</dbReference>
<keyword evidence="10 12" id="KW-1133">Transmembrane helix</keyword>
<dbReference type="RefSeq" id="WP_149104071.1">
    <property type="nucleotide sequence ID" value="NZ_VTFT01000001.1"/>
</dbReference>
<evidence type="ECO:0000256" key="10">
    <source>
        <dbReference type="ARBA" id="ARBA00022989"/>
    </source>
</evidence>
<dbReference type="Gene3D" id="3.90.550.10">
    <property type="entry name" value="Spore Coat Polysaccharide Biosynthesis Protein SpsA, Chain A"/>
    <property type="match status" value="1"/>
</dbReference>
<keyword evidence="5" id="KW-1003">Cell membrane</keyword>
<keyword evidence="11 12" id="KW-0472">Membrane</keyword>
<comment type="pathway">
    <text evidence="2">Glycan metabolism; osmoregulated periplasmic glucan (OPG) biosynthesis.</text>
</comment>
<evidence type="ECO:0000256" key="7">
    <source>
        <dbReference type="ARBA" id="ARBA00022676"/>
    </source>
</evidence>
<keyword evidence="8 14" id="KW-0808">Transferase</keyword>
<evidence type="ECO:0000256" key="4">
    <source>
        <dbReference type="ARBA" id="ARBA00020585"/>
    </source>
</evidence>
<dbReference type="SUPFAM" id="SSF53448">
    <property type="entry name" value="Nucleotide-diphospho-sugar transferases"/>
    <property type="match status" value="1"/>
</dbReference>
<dbReference type="OrthoDB" id="9775281at2"/>
<organism evidence="14 15">
    <name type="scientific">Luteimonas viscosa</name>
    <dbReference type="NCBI Taxonomy" id="1132694"/>
    <lineage>
        <taxon>Bacteria</taxon>
        <taxon>Pseudomonadati</taxon>
        <taxon>Pseudomonadota</taxon>
        <taxon>Gammaproteobacteria</taxon>
        <taxon>Lysobacterales</taxon>
        <taxon>Lysobacteraceae</taxon>
        <taxon>Luteimonas</taxon>
    </lineage>
</organism>
<dbReference type="CDD" id="cd04191">
    <property type="entry name" value="Glucan_BSP_MdoH"/>
    <property type="match status" value="1"/>
</dbReference>